<keyword evidence="4" id="KW-0677">Repeat</keyword>
<dbReference type="EMBL" id="JAIZAY010000012">
    <property type="protein sequence ID" value="KAJ8032161.1"/>
    <property type="molecule type" value="Genomic_DNA"/>
</dbReference>
<dbReference type="SMART" id="SM00215">
    <property type="entry name" value="VWC_out"/>
    <property type="match status" value="6"/>
</dbReference>
<dbReference type="InterPro" id="IPR048287">
    <property type="entry name" value="TSPN-like_N"/>
</dbReference>
<dbReference type="GO" id="GO:0004867">
    <property type="term" value="F:serine-type endopeptidase inhibitor activity"/>
    <property type="evidence" value="ECO:0007669"/>
    <property type="project" value="InterPro"/>
</dbReference>
<organism evidence="13 14">
    <name type="scientific">Holothuria leucospilota</name>
    <name type="common">Black long sea cucumber</name>
    <name type="synonym">Mertensiothuria leucospilota</name>
    <dbReference type="NCBI Taxonomy" id="206669"/>
    <lineage>
        <taxon>Eukaryota</taxon>
        <taxon>Metazoa</taxon>
        <taxon>Echinodermata</taxon>
        <taxon>Eleutherozoa</taxon>
        <taxon>Echinozoa</taxon>
        <taxon>Holothuroidea</taxon>
        <taxon>Aspidochirotacea</taxon>
        <taxon>Aspidochirotida</taxon>
        <taxon>Holothuriidae</taxon>
        <taxon>Holothuria</taxon>
    </lineage>
</organism>
<feature type="chain" id="PRO_5040149256" evidence="9">
    <location>
        <begin position="25"/>
        <end position="2001"/>
    </location>
</feature>
<feature type="domain" description="VWFC" evidence="11">
    <location>
        <begin position="1925"/>
        <end position="1983"/>
    </location>
</feature>
<evidence type="ECO:0000256" key="3">
    <source>
        <dbReference type="ARBA" id="ARBA00022729"/>
    </source>
</evidence>
<feature type="domain" description="VWFC" evidence="11">
    <location>
        <begin position="1215"/>
        <end position="1274"/>
    </location>
</feature>
<dbReference type="Pfam" id="PF00264">
    <property type="entry name" value="Tyrosinase"/>
    <property type="match status" value="1"/>
</dbReference>
<dbReference type="GO" id="GO:0005576">
    <property type="term" value="C:extracellular region"/>
    <property type="evidence" value="ECO:0007669"/>
    <property type="project" value="UniProtKB-SubCell"/>
</dbReference>
<dbReference type="SUPFAM" id="SSF57603">
    <property type="entry name" value="FnI-like domain"/>
    <property type="match status" value="14"/>
</dbReference>
<dbReference type="InterPro" id="IPR002223">
    <property type="entry name" value="Kunitz_BPTI"/>
</dbReference>
<evidence type="ECO:0000259" key="10">
    <source>
        <dbReference type="PROSITE" id="PS50026"/>
    </source>
</evidence>
<feature type="domain" description="VWFC" evidence="11">
    <location>
        <begin position="1807"/>
        <end position="1867"/>
    </location>
</feature>
<evidence type="ECO:0000256" key="2">
    <source>
        <dbReference type="ARBA" id="ARBA00022525"/>
    </source>
</evidence>
<dbReference type="Gene3D" id="2.10.70.10">
    <property type="entry name" value="Complement Module, domain 1"/>
    <property type="match status" value="2"/>
</dbReference>
<dbReference type="Gene3D" id="2.60.120.200">
    <property type="match status" value="1"/>
</dbReference>
<keyword evidence="3 9" id="KW-0732">Signal</keyword>
<dbReference type="PROSITE" id="PS50184">
    <property type="entry name" value="VWFC_2"/>
    <property type="match status" value="14"/>
</dbReference>
<dbReference type="InterPro" id="IPR036880">
    <property type="entry name" value="Kunitz_BPTI_sf"/>
</dbReference>
<feature type="domain" description="VWFC" evidence="11">
    <location>
        <begin position="1867"/>
        <end position="1925"/>
    </location>
</feature>
<feature type="disulfide bond" evidence="6">
    <location>
        <begin position="414"/>
        <end position="431"/>
    </location>
</feature>
<feature type="domain" description="VWFC" evidence="11">
    <location>
        <begin position="1332"/>
        <end position="1391"/>
    </location>
</feature>
<dbReference type="SUPFAM" id="SSF49899">
    <property type="entry name" value="Concanavalin A-like lectins/glucanases"/>
    <property type="match status" value="1"/>
</dbReference>
<dbReference type="SUPFAM" id="SSF57362">
    <property type="entry name" value="BPTI-like"/>
    <property type="match status" value="1"/>
</dbReference>
<dbReference type="GO" id="GO:0016491">
    <property type="term" value="F:oxidoreductase activity"/>
    <property type="evidence" value="ECO:0007669"/>
    <property type="project" value="InterPro"/>
</dbReference>
<sequence length="2001" mass="223373">MSFISIAMTWWVLVVTIIIYGAAGAPSSAMDSVYDLLSPFKQSVSYQGITPEEEPGTNLTLWRIRPKMPPISQSIRQYDRLLEDIADGFSIYLVGKQMSRSSGTLLTVMSDNTVLFSITSLSQTRQLKIRYVDNEGASQVAHLQSPFGASNELAYMLFVFETNQIRMFVNCEEEQMVPLETEADLQLSESSTIHLFQTGKAKNKFNGWIHTFEIHSSVLRSPLWSCEGEDGVTTVRDDGVQHDDPQFSPDLYYYSQSEDFDLIFKASRGGGSGSTSFVSSSSSSSSSHRVSESTSHTPLGGTRSITSGTASQTASQLSSEECQTSISLLQSSVSELTRMLEAVKEENTGLRGQLALLATCECKVQACIFNENIYENDQRWFADPCTECQCVEGSTLCTLLSDPECNDPCAVSPCLNGGTCIGYPGYQNFTCLCPPSCSGNRCQYKINVCALGSEYGECGERLLRYYYDPFQQRCVDFVYSGCGGNGNNFLSYQACQDQCLVGACCHRTFRRLTQGDDFAAFTRLTPGQRCQELSLAECRLLGTINPTSNQRNEVTAFHPGMSCEEVDCGPTDSCTVDGIVYGEGAVFRQGCQNCRCVNGGRIECICLNLSVRKEIRDMTREEIERFQQAVRILRGTGPGNTWEALRDLYITHVMEAHSLPFFLLWHRIYLTEVEKKLQEIDCSITIPYFDFTTDVYDLTSSVVWQPNYFGGDGEGNGEDNCVPDHPFRNDTSWVPCLTRSFQSNHRLPTKLDVALAMASDNFATFSECLQMILGHVYSFVGGHIATSAAPYDPLFLPIQAYADMLFWRWQKKNGNENTFPLFLLNVPMVPFNTRPRDALQLESRVCVSYSLPSLGTPCNHTDVVFNSFGYDSEGYDRNGFNRQGFDRFGYNANGFDRYGQRDTRDIYIYNLYSFEGYNRAGYDRRGYNRYGFNVDGYNRDGYDISGFDRQGYNRYGFDRDGFDSRGYNIRGYDQTNRFDRSGYFDASGYNFECVDRQQLDQQGYDRFGYSLQQVTPNYCTYGFNGPHALWMSYQVDQILYYQSKEFLLAYTRTCAVPSREPIQWYEQTWTARSKPLMRLQVTASNFPTSTFSQRFCIDVEPLISRCPCTGQVVVCEANPCKRSCGSYADAVCYIRICDGCFAEWYLDGEPVNCDASVTECTDGFNRYRDGAIWRPDPCTTCRCSSGVVDCEVVRCPRASCSHAALNDGDCCPTCDGCQYGEFFYLNGQTFNAANEPCSECSCINGNVECSTVTCPPVTCAYPWTYGDRCCPSCDGCVYEGRVLRNGQAFSYDTCTMCRCENGDVTCDQIECGVLSCANQINPEGSCCPRCRDGCEYEGMSFNNGDFFTPMSNPCLQCSCRDSIVRCHPLPCEAPSCNNPIYLLGACCPICTNKCVHDGKQYDSGDVWLTSDQCEECFCRGSEVSCRRSRQCPKTCEHGLVEEGQCCSSCTDCLYNGQAWSNFAEFPTENGCDYCSCYYGTVTCRRKPCDTPTCANPVLLPGECCPSCKRCEDRLGNQYSHGERWIPRSGGRCQECVCQDSQIICGRVECRNECTHPRFDPDACCPDCNGCLFQGREYENNAPVYSRDRCETCVCRDGSVLCAAVDCPTPRCRNPIVRPGECCPECPSSTCDYEGQTYLDGQEFVPASDPCLRCTCRSGRSDCESIEYTCGVQCTHPVRAPNECCSSCRDCDYEGRLVPNGANFRNPNDDCQICSCSFGSIFCEDEECPDVSCVTPVRRPGECCPHCPKCVYEGQEYENNAPVYSRDPCQTCVCRDSRVECALVDCPPINCREPLIRPGQCCPVCPDTNCVYEGRTYQDNEEFQSQSDPCLSCICRNGQVGCLSEEPQCVTRCTHPVQIPGQCCPSCDDCTYSRRRIPNGSDFRDPDDDCQICSCQFGSVVCRLDCPEVRCSNPVNVPGECCPQCLQCVYEGREYENGATVYSRDPCETCVCREGEVACIREECPPLRCSNPVGVPGQCCPDCPCKFLAVAYIGQGCPNVLA</sequence>
<feature type="domain" description="VWFC" evidence="11">
    <location>
        <begin position="1158"/>
        <end position="1215"/>
    </location>
</feature>
<accession>A0A9Q1H4M8</accession>
<dbReference type="Gene3D" id="1.10.1280.10">
    <property type="entry name" value="Di-copper center containing domain from catechol oxidase"/>
    <property type="match status" value="1"/>
</dbReference>
<dbReference type="PROSITE" id="PS50279">
    <property type="entry name" value="BPTI_KUNITZ_2"/>
    <property type="match status" value="1"/>
</dbReference>
<dbReference type="SUPFAM" id="SSF57196">
    <property type="entry name" value="EGF/Laminin"/>
    <property type="match status" value="1"/>
</dbReference>
<dbReference type="PANTHER" id="PTHR46698">
    <property type="entry name" value="CROSSVEINLESS 2"/>
    <property type="match status" value="1"/>
</dbReference>
<feature type="domain" description="VWFC" evidence="11">
    <location>
        <begin position="1628"/>
        <end position="1688"/>
    </location>
</feature>
<feature type="domain" description="EGF-like" evidence="10">
    <location>
        <begin position="406"/>
        <end position="443"/>
    </location>
</feature>
<dbReference type="PROSITE" id="PS50026">
    <property type="entry name" value="EGF_3"/>
    <property type="match status" value="1"/>
</dbReference>
<dbReference type="GO" id="GO:0030513">
    <property type="term" value="P:positive regulation of BMP signaling pathway"/>
    <property type="evidence" value="ECO:0007669"/>
    <property type="project" value="TreeGrafter"/>
</dbReference>
<dbReference type="SMART" id="SM00131">
    <property type="entry name" value="KU"/>
    <property type="match status" value="1"/>
</dbReference>
<feature type="coiled-coil region" evidence="7">
    <location>
        <begin position="326"/>
        <end position="353"/>
    </location>
</feature>
<evidence type="ECO:0000259" key="12">
    <source>
        <dbReference type="PROSITE" id="PS50279"/>
    </source>
</evidence>
<evidence type="ECO:0000313" key="14">
    <source>
        <dbReference type="Proteomes" id="UP001152320"/>
    </source>
</evidence>
<evidence type="ECO:0000256" key="4">
    <source>
        <dbReference type="ARBA" id="ARBA00022737"/>
    </source>
</evidence>
<gene>
    <name evidence="13" type="ORF">HOLleu_25608</name>
</gene>
<evidence type="ECO:0000256" key="5">
    <source>
        <dbReference type="ARBA" id="ARBA00023157"/>
    </source>
</evidence>
<dbReference type="SMART" id="SM00181">
    <property type="entry name" value="EGF"/>
    <property type="match status" value="2"/>
</dbReference>
<protein>
    <submittedName>
        <fullName evidence="13">Kielin/chordin-like protein</fullName>
    </submittedName>
</protein>
<dbReference type="PANTHER" id="PTHR46698:SF6">
    <property type="entry name" value="KIELIN_CHORDIN-LIKE PROTEIN"/>
    <property type="match status" value="1"/>
</dbReference>
<dbReference type="InterPro" id="IPR013320">
    <property type="entry name" value="ConA-like_dom_sf"/>
</dbReference>
<keyword evidence="7" id="KW-0175">Coiled coil</keyword>
<dbReference type="Proteomes" id="UP001152320">
    <property type="component" value="Chromosome 12"/>
</dbReference>
<dbReference type="SMART" id="SM00214">
    <property type="entry name" value="VWC"/>
    <property type="match status" value="15"/>
</dbReference>
<evidence type="ECO:0000256" key="1">
    <source>
        <dbReference type="ARBA" id="ARBA00004613"/>
    </source>
</evidence>
<feature type="domain" description="VWFC" evidence="11">
    <location>
        <begin position="1450"/>
        <end position="1508"/>
    </location>
</feature>
<feature type="domain" description="VWFC" evidence="11">
    <location>
        <begin position="1508"/>
        <end position="1568"/>
    </location>
</feature>
<comment type="subcellular location">
    <subcellularLocation>
        <location evidence="1">Secreted</location>
    </subcellularLocation>
</comment>
<dbReference type="PROSITE" id="PS01208">
    <property type="entry name" value="VWFC_1"/>
    <property type="match status" value="6"/>
</dbReference>
<feature type="domain" description="VWFC" evidence="11">
    <location>
        <begin position="1274"/>
        <end position="1331"/>
    </location>
</feature>
<dbReference type="PROSITE" id="PS00022">
    <property type="entry name" value="EGF_1"/>
    <property type="match status" value="1"/>
</dbReference>
<reference evidence="13" key="1">
    <citation type="submission" date="2021-10" db="EMBL/GenBank/DDBJ databases">
        <title>Tropical sea cucumber genome reveals ecological adaptation and Cuvierian tubules defense mechanism.</title>
        <authorList>
            <person name="Chen T."/>
        </authorList>
    </citation>
    <scope>NUCLEOTIDE SEQUENCE</scope>
    <source>
        <strain evidence="13">Nanhai2018</strain>
        <tissue evidence="13">Muscle</tissue>
    </source>
</reference>
<evidence type="ECO:0000313" key="13">
    <source>
        <dbReference type="EMBL" id="KAJ8032161.1"/>
    </source>
</evidence>
<dbReference type="CDD" id="cd00109">
    <property type="entry name" value="Kunitz-type"/>
    <property type="match status" value="1"/>
</dbReference>
<feature type="domain" description="BPTI/Kunitz inhibitor" evidence="12">
    <location>
        <begin position="449"/>
        <end position="499"/>
    </location>
</feature>
<feature type="domain" description="VWFC" evidence="11">
    <location>
        <begin position="1747"/>
        <end position="1805"/>
    </location>
</feature>
<dbReference type="Pfam" id="PF23334">
    <property type="entry name" value="VWC2L_2nd"/>
    <property type="match status" value="8"/>
</dbReference>
<dbReference type="PROSITE" id="PS00280">
    <property type="entry name" value="BPTI_KUNITZ_1"/>
    <property type="match status" value="1"/>
</dbReference>
<dbReference type="InterPro" id="IPR008922">
    <property type="entry name" value="Di-copper_centre_dom_sf"/>
</dbReference>
<keyword evidence="6" id="KW-0245">EGF-like domain</keyword>
<feature type="domain" description="VWFC" evidence="11">
    <location>
        <begin position="1688"/>
        <end position="1747"/>
    </location>
</feature>
<dbReference type="InterPro" id="IPR020901">
    <property type="entry name" value="Prtase_inh_Kunz-CS"/>
</dbReference>
<evidence type="ECO:0000256" key="8">
    <source>
        <dbReference type="SAM" id="MobiDB-lite"/>
    </source>
</evidence>
<feature type="disulfide bond" evidence="6">
    <location>
        <begin position="433"/>
        <end position="442"/>
    </location>
</feature>
<proteinExistence type="predicted"/>
<keyword evidence="2" id="KW-0964">Secreted</keyword>
<feature type="domain" description="VWFC" evidence="11">
    <location>
        <begin position="1392"/>
        <end position="1450"/>
    </location>
</feature>
<evidence type="ECO:0000256" key="7">
    <source>
        <dbReference type="SAM" id="Coils"/>
    </source>
</evidence>
<comment type="caution">
    <text evidence="13">The sequence shown here is derived from an EMBL/GenBank/DDBJ whole genome shotgun (WGS) entry which is preliminary data.</text>
</comment>
<feature type="region of interest" description="Disordered" evidence="8">
    <location>
        <begin position="275"/>
        <end position="310"/>
    </location>
</feature>
<dbReference type="PROSITE" id="PS00497">
    <property type="entry name" value="TYROSINASE_1"/>
    <property type="match status" value="1"/>
</dbReference>
<dbReference type="InterPro" id="IPR001007">
    <property type="entry name" value="VWF_dom"/>
</dbReference>
<dbReference type="Gene3D" id="6.20.200.20">
    <property type="match status" value="12"/>
</dbReference>
<name>A0A9Q1H4M8_HOLLE</name>
<comment type="caution">
    <text evidence="6">Lacks conserved residue(s) required for the propagation of feature annotation.</text>
</comment>
<dbReference type="SUPFAM" id="SSF48056">
    <property type="entry name" value="Di-copper centre-containing domain"/>
    <property type="match status" value="1"/>
</dbReference>
<dbReference type="InterPro" id="IPR052424">
    <property type="entry name" value="Kielin_Chordin-BMP_Reg"/>
</dbReference>
<evidence type="ECO:0000259" key="11">
    <source>
        <dbReference type="PROSITE" id="PS50184"/>
    </source>
</evidence>
<evidence type="ECO:0000256" key="9">
    <source>
        <dbReference type="SAM" id="SignalP"/>
    </source>
</evidence>
<dbReference type="Pfam" id="PF00093">
    <property type="entry name" value="VWC"/>
    <property type="match status" value="4"/>
</dbReference>
<dbReference type="SMART" id="SM00210">
    <property type="entry name" value="TSPN"/>
    <property type="match status" value="1"/>
</dbReference>
<feature type="compositionally biased region" description="Low complexity" evidence="8">
    <location>
        <begin position="275"/>
        <end position="296"/>
    </location>
</feature>
<dbReference type="InterPro" id="IPR000742">
    <property type="entry name" value="EGF"/>
</dbReference>
<keyword evidence="14" id="KW-1185">Reference proteome</keyword>
<dbReference type="InterPro" id="IPR002227">
    <property type="entry name" value="Tyrosinase_Cu-bd"/>
</dbReference>
<evidence type="ECO:0000256" key="6">
    <source>
        <dbReference type="PROSITE-ProRule" id="PRU00076"/>
    </source>
</evidence>
<feature type="domain" description="VWFC" evidence="11">
    <location>
        <begin position="1568"/>
        <end position="1626"/>
    </location>
</feature>
<dbReference type="OrthoDB" id="6132182at2759"/>
<keyword evidence="5 6" id="KW-1015">Disulfide bond</keyword>
<feature type="signal peptide" evidence="9">
    <location>
        <begin position="1"/>
        <end position="24"/>
    </location>
</feature>